<reference evidence="3 4" key="1">
    <citation type="submission" date="2020-08" db="EMBL/GenBank/DDBJ databases">
        <title>Genomic Encyclopedia of Type Strains, Phase IV (KMG-IV): sequencing the most valuable type-strain genomes for metagenomic binning, comparative biology and taxonomic classification.</title>
        <authorList>
            <person name="Goeker M."/>
        </authorList>
    </citation>
    <scope>NUCLEOTIDE SEQUENCE [LARGE SCALE GENOMIC DNA]</scope>
    <source>
        <strain evidence="3 4">DSM 100039</strain>
    </source>
</reference>
<dbReference type="Pfam" id="PF01557">
    <property type="entry name" value="FAA_hydrolase"/>
    <property type="match status" value="1"/>
</dbReference>
<dbReference type="InterPro" id="IPR050772">
    <property type="entry name" value="Hydratase-Decarb/MhpD_sf"/>
</dbReference>
<proteinExistence type="predicted"/>
<protein>
    <submittedName>
        <fullName evidence="3">2-keto-4-pentenoate hydratase</fullName>
    </submittedName>
</protein>
<dbReference type="EMBL" id="JACHEF010000009">
    <property type="protein sequence ID" value="MBB6413779.1"/>
    <property type="molecule type" value="Genomic_DNA"/>
</dbReference>
<dbReference type="PANTHER" id="PTHR30143">
    <property type="entry name" value="ACID HYDRATASE"/>
    <property type="match status" value="1"/>
</dbReference>
<keyword evidence="4" id="KW-1185">Reference proteome</keyword>
<dbReference type="InterPro" id="IPR011234">
    <property type="entry name" value="Fumarylacetoacetase-like_C"/>
</dbReference>
<evidence type="ECO:0000259" key="2">
    <source>
        <dbReference type="Pfam" id="PF01557"/>
    </source>
</evidence>
<keyword evidence="1" id="KW-0456">Lyase</keyword>
<dbReference type="Gene3D" id="3.90.850.10">
    <property type="entry name" value="Fumarylacetoacetase-like, C-terminal domain"/>
    <property type="match status" value="1"/>
</dbReference>
<dbReference type="InterPro" id="IPR036663">
    <property type="entry name" value="Fumarylacetoacetase_C_sf"/>
</dbReference>
<dbReference type="PANTHER" id="PTHR30143:SF0">
    <property type="entry name" value="2-KETO-4-PENTENOATE HYDRATASE"/>
    <property type="match status" value="1"/>
</dbReference>
<dbReference type="Proteomes" id="UP000556329">
    <property type="component" value="Unassembled WGS sequence"/>
</dbReference>
<name>A0A841PUE4_9HYPH</name>
<sequence>MESWCFAGWRFHICTIVCGRLVQSPASLDPATYGAGGIEAEIAFRFAKEPIPGKDGFTREGITAAIEGIFPTIEVVTSRWTPALRSSRNAMIADLLSNGALVVGAVIRNWRNIALDTLQVELSINDTIVHRSSGGNPQKDLVSLLLMFANHLAQRGLSIKPGQIVTTGSYTGFLTAGPGNIISAKFNQVGAVSVQFQAN</sequence>
<dbReference type="GO" id="GO:0008684">
    <property type="term" value="F:2-oxopent-4-enoate hydratase activity"/>
    <property type="evidence" value="ECO:0007669"/>
    <property type="project" value="TreeGrafter"/>
</dbReference>
<evidence type="ECO:0000313" key="3">
    <source>
        <dbReference type="EMBL" id="MBB6413779.1"/>
    </source>
</evidence>
<organism evidence="3 4">
    <name type="scientific">Mesorhizobium sangaii</name>
    <dbReference type="NCBI Taxonomy" id="505389"/>
    <lineage>
        <taxon>Bacteria</taxon>
        <taxon>Pseudomonadati</taxon>
        <taxon>Pseudomonadota</taxon>
        <taxon>Alphaproteobacteria</taxon>
        <taxon>Hyphomicrobiales</taxon>
        <taxon>Phyllobacteriaceae</taxon>
        <taxon>Mesorhizobium</taxon>
    </lineage>
</organism>
<evidence type="ECO:0000256" key="1">
    <source>
        <dbReference type="ARBA" id="ARBA00023239"/>
    </source>
</evidence>
<evidence type="ECO:0000313" key="4">
    <source>
        <dbReference type="Proteomes" id="UP000556329"/>
    </source>
</evidence>
<dbReference type="GO" id="GO:0005737">
    <property type="term" value="C:cytoplasm"/>
    <property type="evidence" value="ECO:0007669"/>
    <property type="project" value="TreeGrafter"/>
</dbReference>
<dbReference type="AlphaFoldDB" id="A0A841PUE4"/>
<dbReference type="RefSeq" id="WP_184877879.1">
    <property type="nucleotide sequence ID" value="NZ_JACHEF010000009.1"/>
</dbReference>
<comment type="caution">
    <text evidence="3">The sequence shown here is derived from an EMBL/GenBank/DDBJ whole genome shotgun (WGS) entry which is preliminary data.</text>
</comment>
<accession>A0A841PUE4</accession>
<dbReference type="SUPFAM" id="SSF56529">
    <property type="entry name" value="FAH"/>
    <property type="match status" value="1"/>
</dbReference>
<gene>
    <name evidence="3" type="ORF">HNQ71_006488</name>
</gene>
<feature type="domain" description="Fumarylacetoacetase-like C-terminal" evidence="2">
    <location>
        <begin position="38"/>
        <end position="194"/>
    </location>
</feature>